<dbReference type="EMBL" id="JAJFZV010000001">
    <property type="protein sequence ID" value="MCC3296817.1"/>
    <property type="molecule type" value="Genomic_DNA"/>
</dbReference>
<dbReference type="GO" id="GO:0016020">
    <property type="term" value="C:membrane"/>
    <property type="evidence" value="ECO:0007669"/>
    <property type="project" value="UniProtKB-SubCell"/>
</dbReference>
<keyword evidence="7" id="KW-1185">Reference proteome</keyword>
<feature type="transmembrane region" description="Helical" evidence="5">
    <location>
        <begin position="240"/>
        <end position="260"/>
    </location>
</feature>
<protein>
    <submittedName>
        <fullName evidence="6">DUF726 domain-containing protein</fullName>
    </submittedName>
</protein>
<keyword evidence="2 5" id="KW-0812">Transmembrane</keyword>
<dbReference type="Proteomes" id="UP001139158">
    <property type="component" value="Unassembled WGS sequence"/>
</dbReference>
<dbReference type="Gene3D" id="3.40.50.1820">
    <property type="entry name" value="alpha/beta hydrolase"/>
    <property type="match status" value="1"/>
</dbReference>
<dbReference type="PANTHER" id="PTHR17920">
    <property type="entry name" value="TRANSMEMBRANE AND COILED-COIL DOMAIN-CONTAINING PROTEIN 4 TMCO4"/>
    <property type="match status" value="1"/>
</dbReference>
<dbReference type="InterPro" id="IPR007941">
    <property type="entry name" value="DUF726"/>
</dbReference>
<gene>
    <name evidence="6" type="ORF">LJ757_03230</name>
</gene>
<evidence type="ECO:0000256" key="4">
    <source>
        <dbReference type="ARBA" id="ARBA00023136"/>
    </source>
</evidence>
<evidence type="ECO:0000313" key="7">
    <source>
        <dbReference type="Proteomes" id="UP001139158"/>
    </source>
</evidence>
<organism evidence="6 7">
    <name type="scientific">Arthrobacter caoxuetaonis</name>
    <dbReference type="NCBI Taxonomy" id="2886935"/>
    <lineage>
        <taxon>Bacteria</taxon>
        <taxon>Bacillati</taxon>
        <taxon>Actinomycetota</taxon>
        <taxon>Actinomycetes</taxon>
        <taxon>Micrococcales</taxon>
        <taxon>Micrococcaceae</taxon>
        <taxon>Arthrobacter</taxon>
    </lineage>
</organism>
<keyword evidence="4 5" id="KW-0472">Membrane</keyword>
<dbReference type="InterPro" id="IPR029058">
    <property type="entry name" value="AB_hydrolase_fold"/>
</dbReference>
<evidence type="ECO:0000313" key="6">
    <source>
        <dbReference type="EMBL" id="MCC3296817.1"/>
    </source>
</evidence>
<dbReference type="PANTHER" id="PTHR17920:SF3">
    <property type="entry name" value="TRANSMEMBRANE AND COILED-COIL DOMAIN-CONTAINING PROTEIN 4"/>
    <property type="match status" value="1"/>
</dbReference>
<comment type="subcellular location">
    <subcellularLocation>
        <location evidence="1">Membrane</location>
        <topology evidence="1">Multi-pass membrane protein</topology>
    </subcellularLocation>
</comment>
<dbReference type="SUPFAM" id="SSF53474">
    <property type="entry name" value="alpha/beta-Hydrolases"/>
    <property type="match status" value="1"/>
</dbReference>
<feature type="transmembrane region" description="Helical" evidence="5">
    <location>
        <begin position="267"/>
        <end position="289"/>
    </location>
</feature>
<evidence type="ECO:0000256" key="2">
    <source>
        <dbReference type="ARBA" id="ARBA00022692"/>
    </source>
</evidence>
<evidence type="ECO:0000256" key="3">
    <source>
        <dbReference type="ARBA" id="ARBA00022989"/>
    </source>
</evidence>
<name>A0A9X1SBU6_9MICC</name>
<comment type="caution">
    <text evidence="6">The sequence shown here is derived from an EMBL/GenBank/DDBJ whole genome shotgun (WGS) entry which is preliminary data.</text>
</comment>
<sequence>MSKSQVLFRVLDTGRIQCDVVSPKGYKLTLSGSHTDAEPEVGQGILGDNHSLISNAWAYALSRHAAVNLPDEDQQKAADKRAKGFKKAAEWIAELAEDLTLEERTGWCSSCFGKHTHRKANRPMGQLPAYICNGCGAPTLPCAAVMCANMAVREEGAIRVQRYCAEHRHEIPGFEKADRKMGALNDYREFLSYEKPNLAKTVKVVGLAGAGVAAATPFAVLAAPAIGGAVGVAIGGYSGIVATNFGLALLGGGAVAAGGLGMAGGTAVVTAVGAALGAALGGTIANAYVRQDKSFHIEMLQDGSGVPVIVCNGFLSETKTGWGEWRNIVTDRYPDSPVYRVHWGARELRHLTLFAGANVGKAAAGAAVRGAAAKAAKVAAKRLAPVAPALIAADVARNPWHIAKNRAEKTGVILADLLARTEANSYVLIGHSLGARAMVVAAQAMSSKKGGPRVQAMHLLGAAIGGKSDWRSLTTVVDEAVYNYHSSNDPVLKFAYRGTQPGERAAGEVGFRPADAKLQNVDVSARVKGHSQYHQQVRLLTEPMTRWEPAEIGASAVPQASAE</sequence>
<reference evidence="6" key="1">
    <citation type="submission" date="2021-10" db="EMBL/GenBank/DDBJ databases">
        <title>Novel species in genus Arthrobacter.</title>
        <authorList>
            <person name="Liu Y."/>
        </authorList>
    </citation>
    <scope>NUCLEOTIDE SEQUENCE</scope>
    <source>
        <strain evidence="6">Zg-Y453</strain>
    </source>
</reference>
<keyword evidence="3 5" id="KW-1133">Transmembrane helix</keyword>
<accession>A0A9X1SBU6</accession>
<dbReference type="AlphaFoldDB" id="A0A9X1SBU6"/>
<dbReference type="Pfam" id="PF05277">
    <property type="entry name" value="DUF726"/>
    <property type="match status" value="1"/>
</dbReference>
<evidence type="ECO:0000256" key="5">
    <source>
        <dbReference type="SAM" id="Phobius"/>
    </source>
</evidence>
<evidence type="ECO:0000256" key="1">
    <source>
        <dbReference type="ARBA" id="ARBA00004141"/>
    </source>
</evidence>
<feature type="transmembrane region" description="Helical" evidence="5">
    <location>
        <begin position="204"/>
        <end position="234"/>
    </location>
</feature>
<dbReference type="RefSeq" id="WP_227894544.1">
    <property type="nucleotide sequence ID" value="NZ_CP099466.1"/>
</dbReference>
<proteinExistence type="predicted"/>